<feature type="signal peptide" evidence="1">
    <location>
        <begin position="1"/>
        <end position="19"/>
    </location>
</feature>
<dbReference type="Proteomes" id="UP001597459">
    <property type="component" value="Unassembled WGS sequence"/>
</dbReference>
<proteinExistence type="predicted"/>
<accession>A0ABW5NA65</accession>
<evidence type="ECO:0000313" key="3">
    <source>
        <dbReference type="Proteomes" id="UP001597459"/>
    </source>
</evidence>
<comment type="caution">
    <text evidence="2">The sequence shown here is derived from an EMBL/GenBank/DDBJ whole genome shotgun (WGS) entry which is preliminary data.</text>
</comment>
<reference evidence="3" key="1">
    <citation type="journal article" date="2019" name="Int. J. Syst. Evol. Microbiol.">
        <title>The Global Catalogue of Microorganisms (GCM) 10K type strain sequencing project: providing services to taxonomists for standard genome sequencing and annotation.</title>
        <authorList>
            <consortium name="The Broad Institute Genomics Platform"/>
            <consortium name="The Broad Institute Genome Sequencing Center for Infectious Disease"/>
            <person name="Wu L."/>
            <person name="Ma J."/>
        </authorList>
    </citation>
    <scope>NUCLEOTIDE SEQUENCE [LARGE SCALE GENOMIC DNA]</scope>
    <source>
        <strain evidence="3">KCTC 42423</strain>
    </source>
</reference>
<dbReference type="RefSeq" id="WP_176027489.1">
    <property type="nucleotide sequence ID" value="NZ_JBHSJV010000001.1"/>
</dbReference>
<evidence type="ECO:0008006" key="4">
    <source>
        <dbReference type="Google" id="ProtNLM"/>
    </source>
</evidence>
<keyword evidence="3" id="KW-1185">Reference proteome</keyword>
<evidence type="ECO:0000256" key="1">
    <source>
        <dbReference type="SAM" id="SignalP"/>
    </source>
</evidence>
<dbReference type="EMBL" id="JBHULX010000027">
    <property type="protein sequence ID" value="MFD2591957.1"/>
    <property type="molecule type" value="Genomic_DNA"/>
</dbReference>
<feature type="chain" id="PRO_5046401427" description="Outer membrane protein beta-barrel domain-containing protein" evidence="1">
    <location>
        <begin position="20"/>
        <end position="173"/>
    </location>
</feature>
<name>A0ABW5NA65_9FLAO</name>
<protein>
    <recommendedName>
        <fullName evidence="4">Outer membrane protein beta-barrel domain-containing protein</fullName>
    </recommendedName>
</protein>
<gene>
    <name evidence="2" type="ORF">ACFSTE_14055</name>
</gene>
<evidence type="ECO:0000313" key="2">
    <source>
        <dbReference type="EMBL" id="MFD2591957.1"/>
    </source>
</evidence>
<keyword evidence="1" id="KW-0732">Signal</keyword>
<sequence>MKKLLMLPLLFWCFTTMNAQENVKKWSVSTDGYLFISGDYSSTYESAIGLTAKYNLSTEKKLKPFVGANYIRSLGGTNVLLNGFGVLGGFDYDFGKNPYKGFYASVYGGGIYLNERFSFLFANEEREETITNFGFQAGLDIGYQFNRSIRLSTGIQQLNTEGTGIKIGLTINF</sequence>
<organism evidence="2 3">
    <name type="scientific">Aquimarina hainanensis</name>
    <dbReference type="NCBI Taxonomy" id="1578017"/>
    <lineage>
        <taxon>Bacteria</taxon>
        <taxon>Pseudomonadati</taxon>
        <taxon>Bacteroidota</taxon>
        <taxon>Flavobacteriia</taxon>
        <taxon>Flavobacteriales</taxon>
        <taxon>Flavobacteriaceae</taxon>
        <taxon>Aquimarina</taxon>
    </lineage>
</organism>